<feature type="transmembrane region" description="Helical" evidence="1">
    <location>
        <begin position="54"/>
        <end position="79"/>
    </location>
</feature>
<proteinExistence type="predicted"/>
<dbReference type="EMBL" id="KL142390">
    <property type="protein sequence ID" value="KDR71987.1"/>
    <property type="molecule type" value="Genomic_DNA"/>
</dbReference>
<organism evidence="2 3">
    <name type="scientific">Galerina marginata (strain CBS 339.88)</name>
    <dbReference type="NCBI Taxonomy" id="685588"/>
    <lineage>
        <taxon>Eukaryota</taxon>
        <taxon>Fungi</taxon>
        <taxon>Dikarya</taxon>
        <taxon>Basidiomycota</taxon>
        <taxon>Agaricomycotina</taxon>
        <taxon>Agaricomycetes</taxon>
        <taxon>Agaricomycetidae</taxon>
        <taxon>Agaricales</taxon>
        <taxon>Agaricineae</taxon>
        <taxon>Strophariaceae</taxon>
        <taxon>Galerina</taxon>
    </lineage>
</organism>
<protein>
    <submittedName>
        <fullName evidence="2">Uncharacterized protein</fullName>
    </submittedName>
</protein>
<sequence length="174" mass="19351">MHARNNPRPIPIDLTSQGGGERAGAILRLLQLPIRTTAQGTAALCSMSENSSSVFTLILELKTVLRAVAVVFIFILLFLSGREYLRFGILTVFLIDKLLTAHRCFTTQNSEVGRVPAFSSFKCLLSPHFDDDSRGGPEVSTWVYRLSKLTPIDFAPKYGLSLPLNLYNKFRTTD</sequence>
<keyword evidence="1" id="KW-0472">Membrane</keyword>
<keyword evidence="1" id="KW-1133">Transmembrane helix</keyword>
<gene>
    <name evidence="2" type="ORF">GALMADRAFT_213469</name>
</gene>
<evidence type="ECO:0000256" key="1">
    <source>
        <dbReference type="SAM" id="Phobius"/>
    </source>
</evidence>
<name>A0A067SPQ3_GALM3</name>
<keyword evidence="3" id="KW-1185">Reference proteome</keyword>
<dbReference type="HOGENOM" id="CLU_1540177_0_0_1"/>
<evidence type="ECO:0000313" key="2">
    <source>
        <dbReference type="EMBL" id="KDR71987.1"/>
    </source>
</evidence>
<reference evidence="3" key="1">
    <citation type="journal article" date="2014" name="Proc. Natl. Acad. Sci. U.S.A.">
        <title>Extensive sampling of basidiomycete genomes demonstrates inadequacy of the white-rot/brown-rot paradigm for wood decay fungi.</title>
        <authorList>
            <person name="Riley R."/>
            <person name="Salamov A.A."/>
            <person name="Brown D.W."/>
            <person name="Nagy L.G."/>
            <person name="Floudas D."/>
            <person name="Held B.W."/>
            <person name="Levasseur A."/>
            <person name="Lombard V."/>
            <person name="Morin E."/>
            <person name="Otillar R."/>
            <person name="Lindquist E.A."/>
            <person name="Sun H."/>
            <person name="LaButti K.M."/>
            <person name="Schmutz J."/>
            <person name="Jabbour D."/>
            <person name="Luo H."/>
            <person name="Baker S.E."/>
            <person name="Pisabarro A.G."/>
            <person name="Walton J.D."/>
            <person name="Blanchette R.A."/>
            <person name="Henrissat B."/>
            <person name="Martin F."/>
            <person name="Cullen D."/>
            <person name="Hibbett D.S."/>
            <person name="Grigoriev I.V."/>
        </authorList>
    </citation>
    <scope>NUCLEOTIDE SEQUENCE [LARGE SCALE GENOMIC DNA]</scope>
    <source>
        <strain evidence="3">CBS 339.88</strain>
    </source>
</reference>
<dbReference type="Proteomes" id="UP000027222">
    <property type="component" value="Unassembled WGS sequence"/>
</dbReference>
<dbReference type="AlphaFoldDB" id="A0A067SPQ3"/>
<evidence type="ECO:0000313" key="3">
    <source>
        <dbReference type="Proteomes" id="UP000027222"/>
    </source>
</evidence>
<keyword evidence="1" id="KW-0812">Transmembrane</keyword>
<accession>A0A067SPQ3</accession>